<protein>
    <submittedName>
        <fullName evidence="2">Uncharacterized protein</fullName>
    </submittedName>
</protein>
<accession>A0A4R2JL52</accession>
<comment type="caution">
    <text evidence="2">The sequence shown here is derived from an EMBL/GenBank/DDBJ whole genome shotgun (WGS) entry which is preliminary data.</text>
</comment>
<proteinExistence type="predicted"/>
<name>A0A4R2JL52_9PSEU</name>
<evidence type="ECO:0000313" key="2">
    <source>
        <dbReference type="EMBL" id="TCO60751.1"/>
    </source>
</evidence>
<feature type="compositionally biased region" description="Pro residues" evidence="1">
    <location>
        <begin position="60"/>
        <end position="71"/>
    </location>
</feature>
<evidence type="ECO:0000256" key="1">
    <source>
        <dbReference type="SAM" id="MobiDB-lite"/>
    </source>
</evidence>
<gene>
    <name evidence="2" type="ORF">EV192_103326</name>
</gene>
<sequence length="111" mass="11618">MEGIPGKGAELSLKDIHQQVAARFLGLELPDGQIRPEPSTLVVDTAEQLAFARNHAVKPSAPPAPAPPPGTPLAHHTTRAAPTAVRIERRSPWPALIALTLGLCVMAVVGS</sequence>
<evidence type="ECO:0000313" key="3">
    <source>
        <dbReference type="Proteomes" id="UP000295680"/>
    </source>
</evidence>
<dbReference type="EMBL" id="SLWS01000003">
    <property type="protein sequence ID" value="TCO60751.1"/>
    <property type="molecule type" value="Genomic_DNA"/>
</dbReference>
<reference evidence="2 3" key="1">
    <citation type="submission" date="2019-03" db="EMBL/GenBank/DDBJ databases">
        <title>Genomic Encyclopedia of Type Strains, Phase IV (KMG-IV): sequencing the most valuable type-strain genomes for metagenomic binning, comparative biology and taxonomic classification.</title>
        <authorList>
            <person name="Goeker M."/>
        </authorList>
    </citation>
    <scope>NUCLEOTIDE SEQUENCE [LARGE SCALE GENOMIC DNA]</scope>
    <source>
        <strain evidence="2 3">DSM 45934</strain>
    </source>
</reference>
<feature type="region of interest" description="Disordered" evidence="1">
    <location>
        <begin position="56"/>
        <end position="85"/>
    </location>
</feature>
<keyword evidence="3" id="KW-1185">Reference proteome</keyword>
<dbReference type="AlphaFoldDB" id="A0A4R2JL52"/>
<dbReference type="Proteomes" id="UP000295680">
    <property type="component" value="Unassembled WGS sequence"/>
</dbReference>
<organism evidence="2 3">
    <name type="scientific">Actinocrispum wychmicini</name>
    <dbReference type="NCBI Taxonomy" id="1213861"/>
    <lineage>
        <taxon>Bacteria</taxon>
        <taxon>Bacillati</taxon>
        <taxon>Actinomycetota</taxon>
        <taxon>Actinomycetes</taxon>
        <taxon>Pseudonocardiales</taxon>
        <taxon>Pseudonocardiaceae</taxon>
        <taxon>Actinocrispum</taxon>
    </lineage>
</organism>